<accession>A0A2W7BVG7</accession>
<dbReference type="Pfam" id="PF00497">
    <property type="entry name" value="SBP_bac_3"/>
    <property type="match status" value="1"/>
</dbReference>
<dbReference type="AlphaFoldDB" id="A0A2W7BVG7"/>
<gene>
    <name evidence="3" type="ORF">B5V02_31685</name>
</gene>
<organism evidence="3 4">
    <name type="scientific">Mesorhizobium kowhaii</name>
    <dbReference type="NCBI Taxonomy" id="1300272"/>
    <lineage>
        <taxon>Bacteria</taxon>
        <taxon>Pseudomonadati</taxon>
        <taxon>Pseudomonadota</taxon>
        <taxon>Alphaproteobacteria</taxon>
        <taxon>Hyphomicrobiales</taxon>
        <taxon>Phyllobacteriaceae</taxon>
        <taxon>Mesorhizobium</taxon>
    </lineage>
</organism>
<dbReference type="EMBL" id="MZXV01000070">
    <property type="protein sequence ID" value="PZV34672.1"/>
    <property type="molecule type" value="Genomic_DNA"/>
</dbReference>
<evidence type="ECO:0000313" key="4">
    <source>
        <dbReference type="Proteomes" id="UP000248616"/>
    </source>
</evidence>
<dbReference type="PROSITE" id="PS51318">
    <property type="entry name" value="TAT"/>
    <property type="match status" value="1"/>
</dbReference>
<dbReference type="OrthoDB" id="4577708at2"/>
<dbReference type="InterPro" id="IPR006311">
    <property type="entry name" value="TAT_signal"/>
</dbReference>
<dbReference type="InterPro" id="IPR001638">
    <property type="entry name" value="Solute-binding_3/MltF_N"/>
</dbReference>
<name>A0A2W7BVG7_9HYPH</name>
<keyword evidence="4" id="KW-1185">Reference proteome</keyword>
<proteinExistence type="predicted"/>
<evidence type="ECO:0000313" key="3">
    <source>
        <dbReference type="EMBL" id="PZV34672.1"/>
    </source>
</evidence>
<dbReference type="SMART" id="SM00062">
    <property type="entry name" value="PBPb"/>
    <property type="match status" value="1"/>
</dbReference>
<reference evidence="4" key="1">
    <citation type="submission" date="2017-03" db="EMBL/GenBank/DDBJ databases">
        <authorList>
            <person name="Safronova V.I."/>
            <person name="Sazanova A.L."/>
            <person name="Chirak E.R."/>
        </authorList>
    </citation>
    <scope>NUCLEOTIDE SEQUENCE [LARGE SCALE GENOMIC DNA]</scope>
    <source>
        <strain evidence="4">Ach-343</strain>
    </source>
</reference>
<evidence type="ECO:0000256" key="1">
    <source>
        <dbReference type="ARBA" id="ARBA00022729"/>
    </source>
</evidence>
<feature type="domain" description="Solute-binding protein family 3/N-terminal" evidence="2">
    <location>
        <begin position="54"/>
        <end position="283"/>
    </location>
</feature>
<evidence type="ECO:0000259" key="2">
    <source>
        <dbReference type="SMART" id="SM00062"/>
    </source>
</evidence>
<dbReference type="PANTHER" id="PTHR35936">
    <property type="entry name" value="MEMBRANE-BOUND LYTIC MUREIN TRANSGLYCOSYLASE F"/>
    <property type="match status" value="1"/>
</dbReference>
<sequence length="322" mass="34794">MNTRVRMHKIGTQLSRRCLLQRTAIVGVGMMAAPLLGRAALAAAPKLKTVEDGVITIAMSGAMPMTGYEDGKIMGSDAQMIAAIANKLGLGVKPAIMQWSATIEAIRSGRADIMVGNMSWTPKRADAMLLTDAIYYAGNLATMRQDMPFKDSIGIEDFKGYSLGTSVGYNFVPDLKKIPDAKEVKLYDTDDAAIRDVQAGRLDFAFLDGPEVDYMVLKNPDLKLKQVPLRSTEGYPLLTDKGIAVMGMSLENPDLLDAFNAGIKWLWSSKTNADILAKNGMTSPDYLVAPAKNPRVGVDRDDSSNILGPAAHTPKDFSSLFA</sequence>
<comment type="caution">
    <text evidence="3">The sequence shown here is derived from an EMBL/GenBank/DDBJ whole genome shotgun (WGS) entry which is preliminary data.</text>
</comment>
<dbReference type="CDD" id="cd13530">
    <property type="entry name" value="PBP2_peptides_like"/>
    <property type="match status" value="1"/>
</dbReference>
<dbReference type="SUPFAM" id="SSF53850">
    <property type="entry name" value="Periplasmic binding protein-like II"/>
    <property type="match status" value="1"/>
</dbReference>
<dbReference type="PANTHER" id="PTHR35936:SF17">
    <property type="entry name" value="ARGININE-BINDING EXTRACELLULAR PROTEIN ARTP"/>
    <property type="match status" value="1"/>
</dbReference>
<protein>
    <recommendedName>
        <fullName evidence="2">Solute-binding protein family 3/N-terminal domain-containing protein</fullName>
    </recommendedName>
</protein>
<keyword evidence="1" id="KW-0732">Signal</keyword>
<dbReference type="Proteomes" id="UP000248616">
    <property type="component" value="Unassembled WGS sequence"/>
</dbReference>
<dbReference type="Gene3D" id="3.40.190.10">
    <property type="entry name" value="Periplasmic binding protein-like II"/>
    <property type="match status" value="2"/>
</dbReference>